<evidence type="ECO:0008006" key="5">
    <source>
        <dbReference type="Google" id="ProtNLM"/>
    </source>
</evidence>
<feature type="compositionally biased region" description="Acidic residues" evidence="2">
    <location>
        <begin position="22"/>
        <end position="51"/>
    </location>
</feature>
<keyword evidence="4" id="KW-1185">Reference proteome</keyword>
<protein>
    <recommendedName>
        <fullName evidence="5">Scaffolding protein</fullName>
    </recommendedName>
</protein>
<keyword evidence="1" id="KW-0175">Coiled coil</keyword>
<feature type="region of interest" description="Disordered" evidence="2">
    <location>
        <begin position="1"/>
        <end position="51"/>
    </location>
</feature>
<evidence type="ECO:0000313" key="3">
    <source>
        <dbReference type="EMBL" id="MFE8704131.1"/>
    </source>
</evidence>
<reference evidence="3 4" key="1">
    <citation type="submission" date="2024-08" db="EMBL/GenBank/DDBJ databases">
        <title>Two novel Cytobacillus novel species.</title>
        <authorList>
            <person name="Liu G."/>
        </authorList>
    </citation>
    <scope>NUCLEOTIDE SEQUENCE [LARGE SCALE GENOMIC DNA]</scope>
    <source>
        <strain evidence="3 4">FJAT-54145</strain>
    </source>
</reference>
<feature type="compositionally biased region" description="Polar residues" evidence="2">
    <location>
        <begin position="241"/>
        <end position="251"/>
    </location>
</feature>
<dbReference type="Proteomes" id="UP001601059">
    <property type="component" value="Unassembled WGS sequence"/>
</dbReference>
<feature type="compositionally biased region" description="Acidic residues" evidence="2">
    <location>
        <begin position="1"/>
        <end position="14"/>
    </location>
</feature>
<evidence type="ECO:0000256" key="2">
    <source>
        <dbReference type="SAM" id="MobiDB-lite"/>
    </source>
</evidence>
<feature type="region of interest" description="Disordered" evidence="2">
    <location>
        <begin position="232"/>
        <end position="264"/>
    </location>
</feature>
<proteinExistence type="predicted"/>
<dbReference type="RefSeq" id="WP_389365242.1">
    <property type="nucleotide sequence ID" value="NZ_JBIACK010000025.1"/>
</dbReference>
<accession>A0ABW6KIW9</accession>
<gene>
    <name evidence="3" type="ORF">ACFYKX_26545</name>
</gene>
<feature type="coiled-coil region" evidence="1">
    <location>
        <begin position="142"/>
        <end position="169"/>
    </location>
</feature>
<name>A0ABW6KIW9_9BACI</name>
<evidence type="ECO:0000313" key="4">
    <source>
        <dbReference type="Proteomes" id="UP001601059"/>
    </source>
</evidence>
<organism evidence="3 4">
    <name type="scientific">Cytobacillus spartinae</name>
    <dbReference type="NCBI Taxonomy" id="3299023"/>
    <lineage>
        <taxon>Bacteria</taxon>
        <taxon>Bacillati</taxon>
        <taxon>Bacillota</taxon>
        <taxon>Bacilli</taxon>
        <taxon>Bacillales</taxon>
        <taxon>Bacillaceae</taxon>
        <taxon>Cytobacillus</taxon>
    </lineage>
</organism>
<comment type="caution">
    <text evidence="3">The sequence shown here is derived from an EMBL/GenBank/DDBJ whole genome shotgun (WGS) entry which is preliminary data.</text>
</comment>
<dbReference type="EMBL" id="JBIACK010000025">
    <property type="protein sequence ID" value="MFE8704131.1"/>
    <property type="molecule type" value="Genomic_DNA"/>
</dbReference>
<evidence type="ECO:0000256" key="1">
    <source>
        <dbReference type="SAM" id="Coils"/>
    </source>
</evidence>
<sequence>MFENEDVILPDDYQEAPPQAEEAQEDNFEEVETVEETTETEVNEEPQEQLTEEQKAFLRVKYNKEELELDENTARELAQKGLNYDKLQEKLQQFESDPRLSFVEELAREQGMDVNQYLEAVKEWKEQERLNELVQKNIPEDLAKEILETRKMREEIQNEKKQKAEQEKQSQEFNEFFQFFKDANGRDYDPQNDKLPDEVWQMQNQGVPLKFAYMQHQHNELKTQLKILKQNEENTKKAPVTSVSTHGSQEIASEDDFLRGFDSI</sequence>